<dbReference type="InterPro" id="IPR005467">
    <property type="entry name" value="His_kinase_dom"/>
</dbReference>
<keyword evidence="5 8" id="KW-0418">Kinase</keyword>
<name>A0A1H1LLT8_9ACTN</name>
<dbReference type="AlphaFoldDB" id="A0A1H1LLT8"/>
<evidence type="ECO:0000313" key="8">
    <source>
        <dbReference type="EMBL" id="SDR74829.1"/>
    </source>
</evidence>
<dbReference type="SUPFAM" id="SSF47384">
    <property type="entry name" value="Homodimeric domain of signal transducing histidine kinase"/>
    <property type="match status" value="1"/>
</dbReference>
<keyword evidence="9" id="KW-1185">Reference proteome</keyword>
<reference evidence="9" key="1">
    <citation type="submission" date="2016-10" db="EMBL/GenBank/DDBJ databases">
        <authorList>
            <person name="Varghese N."/>
            <person name="Submissions S."/>
        </authorList>
    </citation>
    <scope>NUCLEOTIDE SEQUENCE [LARGE SCALE GENOMIC DNA]</scope>
    <source>
        <strain evidence="9">DSM 22127</strain>
    </source>
</reference>
<evidence type="ECO:0000256" key="2">
    <source>
        <dbReference type="ARBA" id="ARBA00004236"/>
    </source>
</evidence>
<evidence type="ECO:0000259" key="7">
    <source>
        <dbReference type="PROSITE" id="PS50109"/>
    </source>
</evidence>
<dbReference type="PANTHER" id="PTHR43711">
    <property type="entry name" value="TWO-COMPONENT HISTIDINE KINASE"/>
    <property type="match status" value="1"/>
</dbReference>
<evidence type="ECO:0000256" key="6">
    <source>
        <dbReference type="ARBA" id="ARBA00023012"/>
    </source>
</evidence>
<comment type="catalytic activity">
    <reaction evidence="1">
        <text>ATP + protein L-histidine = ADP + protein N-phospho-L-histidine.</text>
        <dbReference type="EC" id="2.7.13.3"/>
    </reaction>
</comment>
<dbReference type="InterPro" id="IPR036890">
    <property type="entry name" value="HATPase_C_sf"/>
</dbReference>
<dbReference type="EMBL" id="LT629757">
    <property type="protein sequence ID" value="SDR74829.1"/>
    <property type="molecule type" value="Genomic_DNA"/>
</dbReference>
<dbReference type="STRING" id="642780.SAMN04488570_0249"/>
<keyword evidence="6" id="KW-0902">Two-component regulatory system</keyword>
<dbReference type="Pfam" id="PF00512">
    <property type="entry name" value="HisKA"/>
    <property type="match status" value="1"/>
</dbReference>
<evidence type="ECO:0000256" key="5">
    <source>
        <dbReference type="ARBA" id="ARBA00022777"/>
    </source>
</evidence>
<feature type="domain" description="Histidine kinase" evidence="7">
    <location>
        <begin position="87"/>
        <end position="287"/>
    </location>
</feature>
<dbReference type="Proteomes" id="UP000198859">
    <property type="component" value="Chromosome I"/>
</dbReference>
<dbReference type="Gene3D" id="3.30.565.10">
    <property type="entry name" value="Histidine kinase-like ATPase, C-terminal domain"/>
    <property type="match status" value="1"/>
</dbReference>
<dbReference type="Gene3D" id="1.10.287.130">
    <property type="match status" value="1"/>
</dbReference>
<dbReference type="PROSITE" id="PS50109">
    <property type="entry name" value="HIS_KIN"/>
    <property type="match status" value="1"/>
</dbReference>
<evidence type="ECO:0000256" key="1">
    <source>
        <dbReference type="ARBA" id="ARBA00000085"/>
    </source>
</evidence>
<dbReference type="SMART" id="SM00388">
    <property type="entry name" value="HisKA"/>
    <property type="match status" value="1"/>
</dbReference>
<gene>
    <name evidence="8" type="ORF">SAMN04488570_0249</name>
</gene>
<keyword evidence="4" id="KW-0808">Transferase</keyword>
<evidence type="ECO:0000313" key="9">
    <source>
        <dbReference type="Proteomes" id="UP000198859"/>
    </source>
</evidence>
<accession>A0A1H1LLT8</accession>
<evidence type="ECO:0000256" key="3">
    <source>
        <dbReference type="ARBA" id="ARBA00012438"/>
    </source>
</evidence>
<dbReference type="PANTHER" id="PTHR43711:SF1">
    <property type="entry name" value="HISTIDINE KINASE 1"/>
    <property type="match status" value="1"/>
</dbReference>
<dbReference type="InterPro" id="IPR036097">
    <property type="entry name" value="HisK_dim/P_sf"/>
</dbReference>
<comment type="subcellular location">
    <subcellularLocation>
        <location evidence="2">Cell membrane</location>
    </subcellularLocation>
</comment>
<dbReference type="EC" id="2.7.13.3" evidence="3"/>
<evidence type="ECO:0000256" key="4">
    <source>
        <dbReference type="ARBA" id="ARBA00022679"/>
    </source>
</evidence>
<dbReference type="GO" id="GO:0005886">
    <property type="term" value="C:plasma membrane"/>
    <property type="evidence" value="ECO:0007669"/>
    <property type="project" value="UniProtKB-SubCell"/>
</dbReference>
<dbReference type="CDD" id="cd00082">
    <property type="entry name" value="HisKA"/>
    <property type="match status" value="1"/>
</dbReference>
<proteinExistence type="predicted"/>
<organism evidence="8 9">
    <name type="scientific">Nocardioides scoriae</name>
    <dbReference type="NCBI Taxonomy" id="642780"/>
    <lineage>
        <taxon>Bacteria</taxon>
        <taxon>Bacillati</taxon>
        <taxon>Actinomycetota</taxon>
        <taxon>Actinomycetes</taxon>
        <taxon>Propionibacteriales</taxon>
        <taxon>Nocardioidaceae</taxon>
        <taxon>Nocardioides</taxon>
    </lineage>
</organism>
<dbReference type="InterPro" id="IPR050736">
    <property type="entry name" value="Sensor_HK_Regulatory"/>
</dbReference>
<dbReference type="SUPFAM" id="SSF55874">
    <property type="entry name" value="ATPase domain of HSP90 chaperone/DNA topoisomerase II/histidine kinase"/>
    <property type="match status" value="1"/>
</dbReference>
<dbReference type="InterPro" id="IPR003661">
    <property type="entry name" value="HisK_dim/P_dom"/>
</dbReference>
<sequence>MAAALPFDPAIRPTVMPQAPTPTGDIRVRAVLEAISGTPVPEVAATYGFEDVMLHRWLESFLRAGAAQITNTPQAQLAEQRDRFLAAFAHELRTPLSVARGWAGMLADGDLGPELTQTTARKLEAALGDVAERMSDAERLSAVALGRLRVHRRHCTLHDIIASAGVPTDDLKSDLTSRTFSTDPDLAARALHDLWQAAGLPPTPRRRRLEVRLTRLWLELRITRMADPIEPRTLIALFEPFDTNDDDTGVSLGLYLARALAVALGGTIGLEQDEFAGHFLLRLPLAPRPRDPRPISHTTKNGTP</sequence>
<dbReference type="RefSeq" id="WP_157682666.1">
    <property type="nucleotide sequence ID" value="NZ_LT629757.1"/>
</dbReference>
<dbReference type="GO" id="GO:0000155">
    <property type="term" value="F:phosphorelay sensor kinase activity"/>
    <property type="evidence" value="ECO:0007669"/>
    <property type="project" value="InterPro"/>
</dbReference>
<dbReference type="OrthoDB" id="3777957at2"/>
<protein>
    <recommendedName>
        <fullName evidence="3">histidine kinase</fullName>
        <ecNumber evidence="3">2.7.13.3</ecNumber>
    </recommendedName>
</protein>